<sequence>MRTSSGSPLCWVTAYLLYNGSATYIQWQA</sequence>
<protein>
    <submittedName>
        <fullName evidence="1">Uncharacterized protein</fullName>
    </submittedName>
</protein>
<evidence type="ECO:0000313" key="1">
    <source>
        <dbReference type="EMBL" id="MBW95264.1"/>
    </source>
</evidence>
<dbReference type="EMBL" id="GGEC01014781">
    <property type="protein sequence ID" value="MBW95264.1"/>
    <property type="molecule type" value="Transcribed_RNA"/>
</dbReference>
<accession>A0A2P2JP68</accession>
<dbReference type="AlphaFoldDB" id="A0A2P2JP68"/>
<reference evidence="1" key="1">
    <citation type="submission" date="2018-02" db="EMBL/GenBank/DDBJ databases">
        <title>Rhizophora mucronata_Transcriptome.</title>
        <authorList>
            <person name="Meera S.P."/>
            <person name="Sreeshan A."/>
            <person name="Augustine A."/>
        </authorList>
    </citation>
    <scope>NUCLEOTIDE SEQUENCE</scope>
    <source>
        <tissue evidence="1">Leaf</tissue>
    </source>
</reference>
<organism evidence="1">
    <name type="scientific">Rhizophora mucronata</name>
    <name type="common">Asiatic mangrove</name>
    <dbReference type="NCBI Taxonomy" id="61149"/>
    <lineage>
        <taxon>Eukaryota</taxon>
        <taxon>Viridiplantae</taxon>
        <taxon>Streptophyta</taxon>
        <taxon>Embryophyta</taxon>
        <taxon>Tracheophyta</taxon>
        <taxon>Spermatophyta</taxon>
        <taxon>Magnoliopsida</taxon>
        <taxon>eudicotyledons</taxon>
        <taxon>Gunneridae</taxon>
        <taxon>Pentapetalae</taxon>
        <taxon>rosids</taxon>
        <taxon>fabids</taxon>
        <taxon>Malpighiales</taxon>
        <taxon>Rhizophoraceae</taxon>
        <taxon>Rhizophora</taxon>
    </lineage>
</organism>
<name>A0A2P2JP68_RHIMU</name>
<proteinExistence type="predicted"/>